<dbReference type="EMBL" id="BGPR01099316">
    <property type="protein sequence ID" value="GBM52250.1"/>
    <property type="molecule type" value="Genomic_DNA"/>
</dbReference>
<evidence type="ECO:0008006" key="3">
    <source>
        <dbReference type="Google" id="ProtNLM"/>
    </source>
</evidence>
<dbReference type="PANTHER" id="PTHR37162">
    <property type="entry name" value="HAT FAMILY DIMERISATION DOMAINCONTAINING PROTEIN-RELATED"/>
    <property type="match status" value="1"/>
</dbReference>
<organism evidence="1 2">
    <name type="scientific">Araneus ventricosus</name>
    <name type="common">Orbweaver spider</name>
    <name type="synonym">Epeira ventricosa</name>
    <dbReference type="NCBI Taxonomy" id="182803"/>
    <lineage>
        <taxon>Eukaryota</taxon>
        <taxon>Metazoa</taxon>
        <taxon>Ecdysozoa</taxon>
        <taxon>Arthropoda</taxon>
        <taxon>Chelicerata</taxon>
        <taxon>Arachnida</taxon>
        <taxon>Araneae</taxon>
        <taxon>Araneomorphae</taxon>
        <taxon>Entelegynae</taxon>
        <taxon>Araneoidea</taxon>
        <taxon>Araneidae</taxon>
        <taxon>Araneus</taxon>
    </lineage>
</organism>
<sequence>MEINLNDEHKVRSLDANEKNKFKFEWLNKSIKIKLTAKGNNTSVEEIAVKVGDSIKKIDISGTVNCQLCSDTIYYGKRDSVRFLATYRQRSTFQKFKLSMKIIPYQLIFLVSAPCSAVPSAPCASSSTTIQMPVNVPLSDRITNAQSLILGVLAENNLPFTMSPVLIELSKVLASDKKELNHLNMSRTTPSYKMRLGLAKTFMDETAENLRSSKFSLNIDEATSNNFKRVLCVLVSYFSPIQNKVIIEHLASGSVIRVTSESLFKEIVKVFQDHNIPWDNLMSILMDSCNVMRGSKPGLEARIREKTTHLLDIDGDSYHHIHNSAKKLCKPFKGHVEKYFTDVFNDFKWSPDQKECCSEICLTLGIKFTAIENMVPFRWLSCYDVS</sequence>
<dbReference type="PANTHER" id="PTHR37162:SF1">
    <property type="entry name" value="BED-TYPE DOMAIN-CONTAINING PROTEIN"/>
    <property type="match status" value="1"/>
</dbReference>
<evidence type="ECO:0000313" key="2">
    <source>
        <dbReference type="Proteomes" id="UP000499080"/>
    </source>
</evidence>
<keyword evidence="2" id="KW-1185">Reference proteome</keyword>
<evidence type="ECO:0000313" key="1">
    <source>
        <dbReference type="EMBL" id="GBM52250.1"/>
    </source>
</evidence>
<name>A0A4Y2GF58_ARAVE</name>
<comment type="caution">
    <text evidence="1">The sequence shown here is derived from an EMBL/GenBank/DDBJ whole genome shotgun (WGS) entry which is preliminary data.</text>
</comment>
<dbReference type="AlphaFoldDB" id="A0A4Y2GF58"/>
<dbReference type="SUPFAM" id="SSF53098">
    <property type="entry name" value="Ribonuclease H-like"/>
    <property type="match status" value="1"/>
</dbReference>
<accession>A0A4Y2GF58</accession>
<reference evidence="1 2" key="1">
    <citation type="journal article" date="2019" name="Sci. Rep.">
        <title>Orb-weaving spider Araneus ventricosus genome elucidates the spidroin gene catalogue.</title>
        <authorList>
            <person name="Kono N."/>
            <person name="Nakamura H."/>
            <person name="Ohtoshi R."/>
            <person name="Moran D.A.P."/>
            <person name="Shinohara A."/>
            <person name="Yoshida Y."/>
            <person name="Fujiwara M."/>
            <person name="Mori M."/>
            <person name="Tomita M."/>
            <person name="Arakawa K."/>
        </authorList>
    </citation>
    <scope>NUCLEOTIDE SEQUENCE [LARGE SCALE GENOMIC DNA]</scope>
</reference>
<dbReference type="Proteomes" id="UP000499080">
    <property type="component" value="Unassembled WGS sequence"/>
</dbReference>
<gene>
    <name evidence="1" type="ORF">AVEN_97382_1</name>
</gene>
<dbReference type="InterPro" id="IPR012337">
    <property type="entry name" value="RNaseH-like_sf"/>
</dbReference>
<dbReference type="OrthoDB" id="6781255at2759"/>
<proteinExistence type="predicted"/>
<protein>
    <recommendedName>
        <fullName evidence="3">DUF4371 domain-containing protein</fullName>
    </recommendedName>
</protein>